<protein>
    <submittedName>
        <fullName evidence="4">Glycosyltransferase family 2 protein</fullName>
        <ecNumber evidence="4">2.4.-.-</ecNumber>
    </submittedName>
</protein>
<dbReference type="Proteomes" id="UP001482154">
    <property type="component" value="Unassembled WGS sequence"/>
</dbReference>
<dbReference type="Pfam" id="PF00535">
    <property type="entry name" value="Glycos_transf_2"/>
    <property type="match status" value="1"/>
</dbReference>
<evidence type="ECO:0000313" key="5">
    <source>
        <dbReference type="Proteomes" id="UP001482154"/>
    </source>
</evidence>
<dbReference type="InterPro" id="IPR029044">
    <property type="entry name" value="Nucleotide-diphossugar_trans"/>
</dbReference>
<dbReference type="PANTHER" id="PTHR22916:SF51">
    <property type="entry name" value="GLYCOSYLTRANSFERASE EPSH-RELATED"/>
    <property type="match status" value="1"/>
</dbReference>
<gene>
    <name evidence="4" type="ORF">AAAU51_06190</name>
</gene>
<evidence type="ECO:0000256" key="2">
    <source>
        <dbReference type="ARBA" id="ARBA00022679"/>
    </source>
</evidence>
<reference evidence="4 5" key="1">
    <citation type="submission" date="2024-04" db="EMBL/GenBank/DDBJ databases">
        <title>Human intestinal bacterial collection.</title>
        <authorList>
            <person name="Pauvert C."/>
            <person name="Hitch T.C.A."/>
            <person name="Clavel T."/>
        </authorList>
    </citation>
    <scope>NUCLEOTIDE SEQUENCE [LARGE SCALE GENOMIC DNA]</scope>
    <source>
        <strain evidence="4 5">CLA-AA-H249</strain>
    </source>
</reference>
<organism evidence="4 5">
    <name type="scientific">Anaerostipes amylophilus</name>
    <dbReference type="NCBI Taxonomy" id="2981779"/>
    <lineage>
        <taxon>Bacteria</taxon>
        <taxon>Bacillati</taxon>
        <taxon>Bacillota</taxon>
        <taxon>Clostridia</taxon>
        <taxon>Lachnospirales</taxon>
        <taxon>Lachnospiraceae</taxon>
        <taxon>Anaerostipes</taxon>
    </lineage>
</organism>
<keyword evidence="1 4" id="KW-0328">Glycosyltransferase</keyword>
<dbReference type="EC" id="2.4.-.-" evidence="4"/>
<evidence type="ECO:0000259" key="3">
    <source>
        <dbReference type="Pfam" id="PF00535"/>
    </source>
</evidence>
<sequence length="317" mass="36969">MDKEQPLISVIVPVYNVEKYLKKCVDSITSQTYKNLEIFLVDDGSTDSSGQICNEFEKNDARIKVIHKKNGGLSDARNAGLDRAKGQYYAFIDSDDYIQDNTIEIMLNAIKKNKSEIAVCNMIRFLEEGETVQFYCPTDHEVLYQGNQRYKTLNQPSVCNKLFEAKLFEGIRFPKGKYYEDTFVYHEVLYRANNIVLTGTDSYWYLSREDSIVGQPQYTERYFDFIEAVYKRADFLLKHDVQPYAKEACLSLYAAIANAESNIEENTKTIEKFSIARKQYTLAYNELMKTKNQIGIKQKLRLMLLKYFPKLHVKIYR</sequence>
<dbReference type="SUPFAM" id="SSF53448">
    <property type="entry name" value="Nucleotide-diphospho-sugar transferases"/>
    <property type="match status" value="1"/>
</dbReference>
<keyword evidence="5" id="KW-1185">Reference proteome</keyword>
<feature type="domain" description="Glycosyltransferase 2-like" evidence="3">
    <location>
        <begin position="9"/>
        <end position="130"/>
    </location>
</feature>
<dbReference type="CDD" id="cd00761">
    <property type="entry name" value="Glyco_tranf_GTA_type"/>
    <property type="match status" value="1"/>
</dbReference>
<comment type="caution">
    <text evidence="4">The sequence shown here is derived from an EMBL/GenBank/DDBJ whole genome shotgun (WGS) entry which is preliminary data.</text>
</comment>
<name>A0ABV1IU65_9FIRM</name>
<dbReference type="PANTHER" id="PTHR22916">
    <property type="entry name" value="GLYCOSYLTRANSFERASE"/>
    <property type="match status" value="1"/>
</dbReference>
<dbReference type="InterPro" id="IPR001173">
    <property type="entry name" value="Glyco_trans_2-like"/>
</dbReference>
<dbReference type="GO" id="GO:0016757">
    <property type="term" value="F:glycosyltransferase activity"/>
    <property type="evidence" value="ECO:0007669"/>
    <property type="project" value="UniProtKB-KW"/>
</dbReference>
<dbReference type="RefSeq" id="WP_329965587.1">
    <property type="nucleotide sequence ID" value="NZ_JBBNIN010000007.1"/>
</dbReference>
<keyword evidence="2 4" id="KW-0808">Transferase</keyword>
<dbReference type="Gene3D" id="3.90.550.10">
    <property type="entry name" value="Spore Coat Polysaccharide Biosynthesis Protein SpsA, Chain A"/>
    <property type="match status" value="1"/>
</dbReference>
<dbReference type="EMBL" id="JBBNIN010000007">
    <property type="protein sequence ID" value="MEQ2710760.1"/>
    <property type="molecule type" value="Genomic_DNA"/>
</dbReference>
<evidence type="ECO:0000313" key="4">
    <source>
        <dbReference type="EMBL" id="MEQ2710760.1"/>
    </source>
</evidence>
<evidence type="ECO:0000256" key="1">
    <source>
        <dbReference type="ARBA" id="ARBA00022676"/>
    </source>
</evidence>
<accession>A0ABV1IU65</accession>
<proteinExistence type="predicted"/>